<evidence type="ECO:0000256" key="9">
    <source>
        <dbReference type="ARBA" id="ARBA00023163"/>
    </source>
</evidence>
<feature type="coiled-coil region" evidence="12">
    <location>
        <begin position="33"/>
        <end position="67"/>
    </location>
</feature>
<keyword evidence="5 11" id="KW-0863">Zinc-finger</keyword>
<dbReference type="InterPro" id="IPR013087">
    <property type="entry name" value="Znf_C2H2_type"/>
</dbReference>
<evidence type="ECO:0000256" key="7">
    <source>
        <dbReference type="ARBA" id="ARBA00023015"/>
    </source>
</evidence>
<keyword evidence="12" id="KW-0175">Coiled coil</keyword>
<evidence type="ECO:0000256" key="12">
    <source>
        <dbReference type="SAM" id="Coils"/>
    </source>
</evidence>
<dbReference type="Proteomes" id="UP000295070">
    <property type="component" value="Chromosome 12"/>
</dbReference>
<dbReference type="EMBL" id="SCKG01000012">
    <property type="protein sequence ID" value="TDH05635.1"/>
    <property type="molecule type" value="Genomic_DNA"/>
</dbReference>
<dbReference type="PANTHER" id="PTHR23235">
    <property type="entry name" value="KRUEPPEL-LIKE TRANSCRIPTION FACTOR"/>
    <property type="match status" value="1"/>
</dbReference>
<evidence type="ECO:0000256" key="8">
    <source>
        <dbReference type="ARBA" id="ARBA00023125"/>
    </source>
</evidence>
<feature type="domain" description="C2H2-type" evidence="14">
    <location>
        <begin position="387"/>
        <end position="414"/>
    </location>
</feature>
<evidence type="ECO:0000256" key="3">
    <source>
        <dbReference type="ARBA" id="ARBA00022723"/>
    </source>
</evidence>
<comment type="similarity">
    <text evidence="2">Belongs to the krueppel C2H2-type zinc-finger protein family.</text>
</comment>
<evidence type="ECO:0000256" key="4">
    <source>
        <dbReference type="ARBA" id="ARBA00022737"/>
    </source>
</evidence>
<dbReference type="STRING" id="8167.A0A484CTH7"/>
<dbReference type="SMART" id="SM00355">
    <property type="entry name" value="ZnF_C2H2"/>
    <property type="match status" value="3"/>
</dbReference>
<dbReference type="PANTHER" id="PTHR23235:SF142">
    <property type="entry name" value="ZINC FINGER PROTEIN 384"/>
    <property type="match status" value="1"/>
</dbReference>
<evidence type="ECO:0000313" key="16">
    <source>
        <dbReference type="Proteomes" id="UP000295070"/>
    </source>
</evidence>
<dbReference type="FunFam" id="3.30.160.60:FF:001442">
    <property type="entry name" value="zinc finger protein 696"/>
    <property type="match status" value="1"/>
</dbReference>
<evidence type="ECO:0000313" key="15">
    <source>
        <dbReference type="EMBL" id="TDH05635.1"/>
    </source>
</evidence>
<dbReference type="FunFam" id="3.30.160.60:FF:000646">
    <property type="entry name" value="Myeloid zinc finger 1"/>
    <property type="match status" value="1"/>
</dbReference>
<dbReference type="GO" id="GO:0008270">
    <property type="term" value="F:zinc ion binding"/>
    <property type="evidence" value="ECO:0007669"/>
    <property type="project" value="UniProtKB-KW"/>
</dbReference>
<protein>
    <recommendedName>
        <fullName evidence="14">C2H2-type domain-containing protein</fullName>
    </recommendedName>
</protein>
<dbReference type="GO" id="GO:0000978">
    <property type="term" value="F:RNA polymerase II cis-regulatory region sequence-specific DNA binding"/>
    <property type="evidence" value="ECO:0007669"/>
    <property type="project" value="TreeGrafter"/>
</dbReference>
<dbReference type="Gene3D" id="3.30.160.60">
    <property type="entry name" value="Classic Zinc Finger"/>
    <property type="match status" value="3"/>
</dbReference>
<organism evidence="15 16">
    <name type="scientific">Perca flavescens</name>
    <name type="common">American yellow perch</name>
    <name type="synonym">Morone flavescens</name>
    <dbReference type="NCBI Taxonomy" id="8167"/>
    <lineage>
        <taxon>Eukaryota</taxon>
        <taxon>Metazoa</taxon>
        <taxon>Chordata</taxon>
        <taxon>Craniata</taxon>
        <taxon>Vertebrata</taxon>
        <taxon>Euteleostomi</taxon>
        <taxon>Actinopterygii</taxon>
        <taxon>Neopterygii</taxon>
        <taxon>Teleostei</taxon>
        <taxon>Neoteleostei</taxon>
        <taxon>Acanthomorphata</taxon>
        <taxon>Eupercaria</taxon>
        <taxon>Perciformes</taxon>
        <taxon>Percoidei</taxon>
        <taxon>Percidae</taxon>
        <taxon>Percinae</taxon>
        <taxon>Perca</taxon>
    </lineage>
</organism>
<evidence type="ECO:0000256" key="5">
    <source>
        <dbReference type="ARBA" id="ARBA00022771"/>
    </source>
</evidence>
<dbReference type="Pfam" id="PF00096">
    <property type="entry name" value="zf-C2H2"/>
    <property type="match status" value="3"/>
</dbReference>
<keyword evidence="3" id="KW-0479">Metal-binding</keyword>
<dbReference type="GO" id="GO:0000981">
    <property type="term" value="F:DNA-binding transcription factor activity, RNA polymerase II-specific"/>
    <property type="evidence" value="ECO:0007669"/>
    <property type="project" value="TreeGrafter"/>
</dbReference>
<feature type="domain" description="C2H2-type" evidence="14">
    <location>
        <begin position="415"/>
        <end position="442"/>
    </location>
</feature>
<keyword evidence="16" id="KW-1185">Reference proteome</keyword>
<dbReference type="PROSITE" id="PS00028">
    <property type="entry name" value="ZINC_FINGER_C2H2_1"/>
    <property type="match status" value="3"/>
</dbReference>
<dbReference type="InterPro" id="IPR036236">
    <property type="entry name" value="Znf_C2H2_sf"/>
</dbReference>
<keyword evidence="4" id="KW-0677">Repeat</keyword>
<evidence type="ECO:0000256" key="6">
    <source>
        <dbReference type="ARBA" id="ARBA00022833"/>
    </source>
</evidence>
<keyword evidence="10" id="KW-0539">Nucleus</keyword>
<reference evidence="15 16" key="1">
    <citation type="submission" date="2019-01" db="EMBL/GenBank/DDBJ databases">
        <title>A chromosome-scale genome assembly of the yellow perch, Perca flavescens.</title>
        <authorList>
            <person name="Feron R."/>
            <person name="Morvezen R."/>
            <person name="Bestin A."/>
            <person name="Haffray P."/>
            <person name="Klopp C."/>
            <person name="Zahm M."/>
            <person name="Cabau C."/>
            <person name="Roques C."/>
            <person name="Donnadieu C."/>
            <person name="Bouchez O."/>
            <person name="Christie M."/>
            <person name="Larson W."/>
            <person name="Guiguen Y."/>
        </authorList>
    </citation>
    <scope>NUCLEOTIDE SEQUENCE [LARGE SCALE GENOMIC DNA]</scope>
    <source>
        <strain evidence="15">YP-PL-M2</strain>
        <tissue evidence="15">Blood</tissue>
    </source>
</reference>
<dbReference type="FunFam" id="3.30.160.60:FF:001465">
    <property type="entry name" value="Zinc finger protein 560"/>
    <property type="match status" value="1"/>
</dbReference>
<comment type="subcellular location">
    <subcellularLocation>
        <location evidence="1">Nucleus</location>
    </subcellularLocation>
</comment>
<evidence type="ECO:0000256" key="10">
    <source>
        <dbReference type="ARBA" id="ARBA00023242"/>
    </source>
</evidence>
<dbReference type="GO" id="GO:0000122">
    <property type="term" value="P:negative regulation of transcription by RNA polymerase II"/>
    <property type="evidence" value="ECO:0007669"/>
    <property type="project" value="UniProtKB-ARBA"/>
</dbReference>
<feature type="compositionally biased region" description="Polar residues" evidence="13">
    <location>
        <begin position="331"/>
        <end position="346"/>
    </location>
</feature>
<feature type="region of interest" description="Disordered" evidence="13">
    <location>
        <begin position="248"/>
        <end position="273"/>
    </location>
</feature>
<evidence type="ECO:0000256" key="1">
    <source>
        <dbReference type="ARBA" id="ARBA00004123"/>
    </source>
</evidence>
<name>A0A484CTH7_PERFV</name>
<keyword evidence="8" id="KW-0238">DNA-binding</keyword>
<sequence>MEDCGFQSQLLSVMEVLAKAAVAEITRRVDDSCAVLRLEVSQSRRDIELLKRKSEVMEAELRRSRMRARRKAFYPPAAERFSPLVRVVLNRGRQSTCWDTEAQTQPQQCADVECANKAGHILIKEECAEEDLWKNESEDKLICEAEQMPCLEASQPAQTDIFVAHYHPAENAARPGALVFPTDGYDTFPEEQQPPQPHRHQTAAELVVKHERDGEPDEKAAPLDSAHRFVTEEGDGQLWSSNQCRDAAEPSFPYAEPQFEPPPSAAPPQSGLHLEDTVPRIHSIGKSHSVAASSVRAKRRARAFGCKRPQPDEGQINTTDRCSVPPPPQHHQYTGSPQGRNPNQDLTPPPPSLAAGVSSFCGHSRGGLGLARRTRTPWRSGVGEKRFSCTYCDKSFMRFSQLKEHLRSHTGEKPFSCLQCGRSFTKQCNLIRHAVVHSGEKPYACSLCGKCFTQRSSLKSHQKTAH</sequence>
<feature type="domain" description="C2H2-type" evidence="14">
    <location>
        <begin position="443"/>
        <end position="466"/>
    </location>
</feature>
<gene>
    <name evidence="15" type="ORF">EPR50_G00124500</name>
</gene>
<dbReference type="PROSITE" id="PS50157">
    <property type="entry name" value="ZINC_FINGER_C2H2_2"/>
    <property type="match status" value="3"/>
</dbReference>
<evidence type="ECO:0000259" key="14">
    <source>
        <dbReference type="PROSITE" id="PS50157"/>
    </source>
</evidence>
<keyword evidence="6" id="KW-0862">Zinc</keyword>
<comment type="caution">
    <text evidence="15">The sequence shown here is derived from an EMBL/GenBank/DDBJ whole genome shotgun (WGS) entry which is preliminary data.</text>
</comment>
<dbReference type="GO" id="GO:0005634">
    <property type="term" value="C:nucleus"/>
    <property type="evidence" value="ECO:0007669"/>
    <property type="project" value="UniProtKB-SubCell"/>
</dbReference>
<feature type="region of interest" description="Disordered" evidence="13">
    <location>
        <begin position="304"/>
        <end position="358"/>
    </location>
</feature>
<proteinExistence type="inferred from homology"/>
<evidence type="ECO:0000256" key="2">
    <source>
        <dbReference type="ARBA" id="ARBA00006991"/>
    </source>
</evidence>
<evidence type="ECO:0000256" key="13">
    <source>
        <dbReference type="SAM" id="MobiDB-lite"/>
    </source>
</evidence>
<dbReference type="SUPFAM" id="SSF57667">
    <property type="entry name" value="beta-beta-alpha zinc fingers"/>
    <property type="match status" value="2"/>
</dbReference>
<evidence type="ECO:0000256" key="11">
    <source>
        <dbReference type="PROSITE-ProRule" id="PRU00042"/>
    </source>
</evidence>
<accession>A0A484CTH7</accession>
<dbReference type="AlphaFoldDB" id="A0A484CTH7"/>
<keyword evidence="7" id="KW-0805">Transcription regulation</keyword>
<keyword evidence="9" id="KW-0804">Transcription</keyword>